<proteinExistence type="predicted"/>
<reference evidence="1 2" key="1">
    <citation type="submission" date="2013-04" db="EMBL/GenBank/DDBJ databases">
        <authorList>
            <person name="Weinstock G."/>
            <person name="Sodergren E."/>
            <person name="Lobos E.A."/>
            <person name="Fulton L."/>
            <person name="Fulton R."/>
            <person name="Courtney L."/>
            <person name="Fronick C."/>
            <person name="O'Laughlin M."/>
            <person name="Godfrey J."/>
            <person name="Wilson R.M."/>
            <person name="Miner T."/>
            <person name="Farmer C."/>
            <person name="Delehaunty K."/>
            <person name="Cordes M."/>
            <person name="Minx P."/>
            <person name="Tomlinson C."/>
            <person name="Chen J."/>
            <person name="Wollam A."/>
            <person name="Pepin K.H."/>
            <person name="Palsikar V.B."/>
            <person name="Zhang X."/>
            <person name="Suruliraj S."/>
            <person name="Perna N.T."/>
            <person name="Plunkett G."/>
            <person name="Warren W."/>
            <person name="Mitreva M."/>
            <person name="Mardis E.R."/>
            <person name="Wilson R.K."/>
        </authorList>
    </citation>
    <scope>NUCLEOTIDE SEQUENCE [LARGE SCALE GENOMIC DNA]</scope>
    <source>
        <strain evidence="1 2">DSM 4568</strain>
    </source>
</reference>
<dbReference type="EMBL" id="ATDT01000023">
    <property type="protein sequence ID" value="EPF16337.1"/>
    <property type="molecule type" value="Genomic_DNA"/>
</dbReference>
<protein>
    <submittedName>
        <fullName evidence="1">Uncharacterized protein</fullName>
    </submittedName>
</protein>
<accession>S3J8D8</accession>
<dbReference type="Proteomes" id="UP000014585">
    <property type="component" value="Unassembled WGS sequence"/>
</dbReference>
<name>S3J8D8_9ENTR</name>
<sequence length="40" mass="4220">MTGRGSLGALLGTGVDDFMGKNISVILKPRGRKKIKMESG</sequence>
<evidence type="ECO:0000313" key="2">
    <source>
        <dbReference type="Proteomes" id="UP000014585"/>
    </source>
</evidence>
<gene>
    <name evidence="1" type="ORF">HMPREF0201_02694</name>
</gene>
<comment type="caution">
    <text evidence="1">The sequence shown here is derived from an EMBL/GenBank/DDBJ whole genome shotgun (WGS) entry which is preliminary data.</text>
</comment>
<evidence type="ECO:0000313" key="1">
    <source>
        <dbReference type="EMBL" id="EPF16337.1"/>
    </source>
</evidence>
<organism evidence="1 2">
    <name type="scientific">Cedecea davisae DSM 4568</name>
    <dbReference type="NCBI Taxonomy" id="566551"/>
    <lineage>
        <taxon>Bacteria</taxon>
        <taxon>Pseudomonadati</taxon>
        <taxon>Pseudomonadota</taxon>
        <taxon>Gammaproteobacteria</taxon>
        <taxon>Enterobacterales</taxon>
        <taxon>Enterobacteriaceae</taxon>
        <taxon>Cedecea</taxon>
    </lineage>
</organism>
<dbReference type="AlphaFoldDB" id="S3J8D8"/>
<dbReference type="HOGENOM" id="CLU_3286847_0_0_6"/>